<evidence type="ECO:0000313" key="4">
    <source>
        <dbReference type="Proteomes" id="UP000654918"/>
    </source>
</evidence>
<dbReference type="EMBL" id="WIGO01000332">
    <property type="protein sequence ID" value="KAF6816704.1"/>
    <property type="molecule type" value="Genomic_DNA"/>
</dbReference>
<accession>A0A8H6JP19</accession>
<proteinExistence type="predicted"/>
<reference evidence="3" key="1">
    <citation type="journal article" date="2020" name="Phytopathology">
        <title>Genome Sequence Resources of Colletotrichum truncatum, C. plurivorum, C. musicola, and C. sojae: Four Species Pathogenic to Soybean (Glycine max).</title>
        <authorList>
            <person name="Rogerio F."/>
            <person name="Boufleur T.R."/>
            <person name="Ciampi-Guillardi M."/>
            <person name="Sukno S.A."/>
            <person name="Thon M.R."/>
            <person name="Massola Junior N.S."/>
            <person name="Baroncelli R."/>
        </authorList>
    </citation>
    <scope>NUCLEOTIDE SEQUENCE</scope>
    <source>
        <strain evidence="3">LFN00145</strain>
    </source>
</reference>
<dbReference type="PANTHER" id="PTHR10622:SF12">
    <property type="entry name" value="HET DOMAIN-CONTAINING PROTEIN"/>
    <property type="match status" value="1"/>
</dbReference>
<feature type="domain" description="DUF8212" evidence="2">
    <location>
        <begin position="201"/>
        <end position="228"/>
    </location>
</feature>
<dbReference type="InterPro" id="IPR010730">
    <property type="entry name" value="HET"/>
</dbReference>
<comment type="caution">
    <text evidence="3">The sequence shown here is derived from an EMBL/GenBank/DDBJ whole genome shotgun (WGS) entry which is preliminary data.</text>
</comment>
<protein>
    <submittedName>
        <fullName evidence="3">HET domain containing protein</fullName>
    </submittedName>
</protein>
<evidence type="ECO:0000259" key="2">
    <source>
        <dbReference type="Pfam" id="PF26640"/>
    </source>
</evidence>
<organism evidence="3 4">
    <name type="scientific">Colletotrichum plurivorum</name>
    <dbReference type="NCBI Taxonomy" id="2175906"/>
    <lineage>
        <taxon>Eukaryota</taxon>
        <taxon>Fungi</taxon>
        <taxon>Dikarya</taxon>
        <taxon>Ascomycota</taxon>
        <taxon>Pezizomycotina</taxon>
        <taxon>Sordariomycetes</taxon>
        <taxon>Hypocreomycetidae</taxon>
        <taxon>Glomerellales</taxon>
        <taxon>Glomerellaceae</taxon>
        <taxon>Colletotrichum</taxon>
        <taxon>Colletotrichum orchidearum species complex</taxon>
    </lineage>
</organism>
<name>A0A8H6JP19_9PEZI</name>
<dbReference type="PANTHER" id="PTHR10622">
    <property type="entry name" value="HET DOMAIN-CONTAINING PROTEIN"/>
    <property type="match status" value="1"/>
</dbReference>
<gene>
    <name evidence="3" type="ORF">CPLU01_13790</name>
</gene>
<dbReference type="Pfam" id="PF26640">
    <property type="entry name" value="DUF8212"/>
    <property type="match status" value="1"/>
</dbReference>
<feature type="domain" description="Heterokaryon incompatibility" evidence="1">
    <location>
        <begin position="22"/>
        <end position="109"/>
    </location>
</feature>
<dbReference type="InterPro" id="IPR058525">
    <property type="entry name" value="DUF8212"/>
</dbReference>
<sequence>MWLIDTQSLTLQEVVGPSATRYAILSHTWEDDEVSFQDMATPGAASKKAGWAKIAKTCELARARGLTHAWVDTCCIDKSSSAELSEAINSMFQWYEASAVCFVWLSDLAPVEGRSPVGHRQCKWFTRGWTLQELIAPGVVEFYNSEWNLFGDKSSLACSTPVAVKMSWAARRKTKRVEDRAYSLLGIFNINMPMIYGEGNKAFRRLQEEIAKETNDLSLFAWRSFPDRSGGIPRVQVFRGIFADSPDEFANCSEMHRSSSDRSAQREFSLTNRGVRIETKLFHDMLGGYVMYLGFVDASILAGVASQDVCISLVRTANGFVRCEPWSVKREQTLLGSDAAQSAATIYVRKEVSHQEAAEIQRRRHRSFHVYVDLPASFRVESVVPHPSHLWDDVYTTFISSTPGSPFAATLNLVVSGREGEFESRFPLVLVLGWHKGKREALVTLYGGDDGDDVPQRAVDRALPKGFPDLGKDYEDPILDEVLGRILERPDFRAEEVRFVERRPGPSGFWYWGRETTYVATFGARLETDDVGEDVSVFRVFLTGSLSRADGLDAG</sequence>
<dbReference type="Proteomes" id="UP000654918">
    <property type="component" value="Unassembled WGS sequence"/>
</dbReference>
<keyword evidence="4" id="KW-1185">Reference proteome</keyword>
<evidence type="ECO:0000313" key="3">
    <source>
        <dbReference type="EMBL" id="KAF6816704.1"/>
    </source>
</evidence>
<dbReference type="AlphaFoldDB" id="A0A8H6JP19"/>
<dbReference type="Pfam" id="PF06985">
    <property type="entry name" value="HET"/>
    <property type="match status" value="1"/>
</dbReference>
<evidence type="ECO:0000259" key="1">
    <source>
        <dbReference type="Pfam" id="PF06985"/>
    </source>
</evidence>